<comment type="similarity">
    <text evidence="1">Belongs to the arylamine N-acetyltransferase family.</text>
</comment>
<keyword evidence="3" id="KW-1185">Reference proteome</keyword>
<gene>
    <name evidence="2" type="ORF">B0I36DRAFT_324714</name>
</gene>
<evidence type="ECO:0008006" key="4">
    <source>
        <dbReference type="Google" id="ProtNLM"/>
    </source>
</evidence>
<dbReference type="OrthoDB" id="10260017at2759"/>
<dbReference type="GeneID" id="70183693"/>
<dbReference type="SUPFAM" id="SSF54001">
    <property type="entry name" value="Cysteine proteinases"/>
    <property type="match status" value="1"/>
</dbReference>
<proteinExistence type="inferred from homology"/>
<sequence length="391" mass="43670">MTVQSSPAEAAGRPTYSRQQLEQYFDLICLPAERRRFSLSTETNGGSTNGLSDKADDLAYLSLLMKHQVVRVPFENLTQHYSWHKIVDPRPSHLYKKIVGAASPAVPRPPTQNGDRDNSAVPIGGGRGGYCMEVNSFFHTVLLSLGFDVYLAGARVWSPTEKRYSGFSHCVNIVTISGVRYLVDVAFGGNVAIAPLPLPDFEFAEEGAGPTHEHIPPARMRVVRAPISQGLSRARGHNLGWVYQIKYDYEAEKDDEDKWITQYMFVDTEFLLEDIVVCNMFPAFNKNTFFTHKVLCVRFTTDLEVGPGRDGDEGRFPGRASTKAVQEGKIDGNLMLWGDLFKWRRNGETVLERKIESDVDRLDILKKYFGIELDEEDVRGIVGTAGALGGQ</sequence>
<dbReference type="AlphaFoldDB" id="A0A9P8Y669"/>
<dbReference type="PANTHER" id="PTHR11786:SF0">
    <property type="entry name" value="ARYLAMINE N-ACETYLTRANSFERASE 4-RELATED"/>
    <property type="match status" value="1"/>
</dbReference>
<dbReference type="InterPro" id="IPR001447">
    <property type="entry name" value="Arylamine_N-AcTrfase"/>
</dbReference>
<dbReference type="InterPro" id="IPR038765">
    <property type="entry name" value="Papain-like_cys_pep_sf"/>
</dbReference>
<protein>
    <recommendedName>
        <fullName evidence="4">Arylamine N-acetyltransferase</fullName>
    </recommendedName>
</protein>
<dbReference type="EMBL" id="JAGTJQ010000006">
    <property type="protein sequence ID" value="KAH7028881.1"/>
    <property type="molecule type" value="Genomic_DNA"/>
</dbReference>
<dbReference type="Proteomes" id="UP000756346">
    <property type="component" value="Unassembled WGS sequence"/>
</dbReference>
<dbReference type="InterPro" id="IPR053710">
    <property type="entry name" value="Arylamine_NAT_domain_sf"/>
</dbReference>
<evidence type="ECO:0000313" key="3">
    <source>
        <dbReference type="Proteomes" id="UP000756346"/>
    </source>
</evidence>
<accession>A0A9P8Y669</accession>
<dbReference type="RefSeq" id="XP_046011169.1">
    <property type="nucleotide sequence ID" value="XM_046154147.1"/>
</dbReference>
<dbReference type="GO" id="GO:0016407">
    <property type="term" value="F:acetyltransferase activity"/>
    <property type="evidence" value="ECO:0007669"/>
    <property type="project" value="InterPro"/>
</dbReference>
<name>A0A9P8Y669_9PEZI</name>
<evidence type="ECO:0000256" key="1">
    <source>
        <dbReference type="ARBA" id="ARBA00006547"/>
    </source>
</evidence>
<dbReference type="Pfam" id="PF00797">
    <property type="entry name" value="Acetyltransf_2"/>
    <property type="match status" value="1"/>
</dbReference>
<comment type="caution">
    <text evidence="2">The sequence shown here is derived from an EMBL/GenBank/DDBJ whole genome shotgun (WGS) entry which is preliminary data.</text>
</comment>
<reference evidence="2" key="1">
    <citation type="journal article" date="2021" name="Nat. Commun.">
        <title>Genetic determinants of endophytism in the Arabidopsis root mycobiome.</title>
        <authorList>
            <person name="Mesny F."/>
            <person name="Miyauchi S."/>
            <person name="Thiergart T."/>
            <person name="Pickel B."/>
            <person name="Atanasova L."/>
            <person name="Karlsson M."/>
            <person name="Huettel B."/>
            <person name="Barry K.W."/>
            <person name="Haridas S."/>
            <person name="Chen C."/>
            <person name="Bauer D."/>
            <person name="Andreopoulos W."/>
            <person name="Pangilinan J."/>
            <person name="LaButti K."/>
            <person name="Riley R."/>
            <person name="Lipzen A."/>
            <person name="Clum A."/>
            <person name="Drula E."/>
            <person name="Henrissat B."/>
            <person name="Kohler A."/>
            <person name="Grigoriev I.V."/>
            <person name="Martin F.M."/>
            <person name="Hacquard S."/>
        </authorList>
    </citation>
    <scope>NUCLEOTIDE SEQUENCE</scope>
    <source>
        <strain evidence="2">MPI-CAGE-CH-0230</strain>
    </source>
</reference>
<dbReference type="Gene3D" id="3.30.2140.20">
    <property type="match status" value="1"/>
</dbReference>
<organism evidence="2 3">
    <name type="scientific">Microdochium trichocladiopsis</name>
    <dbReference type="NCBI Taxonomy" id="1682393"/>
    <lineage>
        <taxon>Eukaryota</taxon>
        <taxon>Fungi</taxon>
        <taxon>Dikarya</taxon>
        <taxon>Ascomycota</taxon>
        <taxon>Pezizomycotina</taxon>
        <taxon>Sordariomycetes</taxon>
        <taxon>Xylariomycetidae</taxon>
        <taxon>Xylariales</taxon>
        <taxon>Microdochiaceae</taxon>
        <taxon>Microdochium</taxon>
    </lineage>
</organism>
<dbReference type="PANTHER" id="PTHR11786">
    <property type="entry name" value="N-HYDROXYARYLAMINE O-ACETYLTRANSFERASE"/>
    <property type="match status" value="1"/>
</dbReference>
<evidence type="ECO:0000313" key="2">
    <source>
        <dbReference type="EMBL" id="KAH7028881.1"/>
    </source>
</evidence>